<evidence type="ECO:0000313" key="2">
    <source>
        <dbReference type="EMBL" id="KAF0468345.1"/>
    </source>
</evidence>
<feature type="compositionally biased region" description="Low complexity" evidence="1">
    <location>
        <begin position="52"/>
        <end position="83"/>
    </location>
</feature>
<evidence type="ECO:0000256" key="1">
    <source>
        <dbReference type="SAM" id="MobiDB-lite"/>
    </source>
</evidence>
<gene>
    <name evidence="2" type="ORF">F8M41_025832</name>
</gene>
<feature type="region of interest" description="Disordered" evidence="1">
    <location>
        <begin position="42"/>
        <end position="111"/>
    </location>
</feature>
<accession>A0A8H3XJJ2</accession>
<proteinExistence type="predicted"/>
<keyword evidence="3" id="KW-1185">Reference proteome</keyword>
<reference evidence="2 3" key="1">
    <citation type="journal article" date="2019" name="Environ. Microbiol.">
        <title>At the nexus of three kingdoms: the genome of the mycorrhizal fungus Gigaspora margarita provides insights into plant, endobacterial and fungal interactions.</title>
        <authorList>
            <person name="Venice F."/>
            <person name="Ghignone S."/>
            <person name="Salvioli di Fossalunga A."/>
            <person name="Amselem J."/>
            <person name="Novero M."/>
            <person name="Xianan X."/>
            <person name="Sedzielewska Toro K."/>
            <person name="Morin E."/>
            <person name="Lipzen A."/>
            <person name="Grigoriev I.V."/>
            <person name="Henrissat B."/>
            <person name="Martin F.M."/>
            <person name="Bonfante P."/>
        </authorList>
    </citation>
    <scope>NUCLEOTIDE SEQUENCE [LARGE SCALE GENOMIC DNA]</scope>
    <source>
        <strain evidence="2 3">BEG34</strain>
    </source>
</reference>
<dbReference type="Proteomes" id="UP000439903">
    <property type="component" value="Unassembled WGS sequence"/>
</dbReference>
<comment type="caution">
    <text evidence="2">The sequence shown here is derived from an EMBL/GenBank/DDBJ whole genome shotgun (WGS) entry which is preliminary data.</text>
</comment>
<evidence type="ECO:0000313" key="3">
    <source>
        <dbReference type="Proteomes" id="UP000439903"/>
    </source>
</evidence>
<dbReference type="AlphaFoldDB" id="A0A8H3XJJ2"/>
<sequence length="139" mass="15677">MDKNIKIKDTFRVWLVNIEYIKNNWKAYNVKKHQILEIVRKNNQPKEDEQINSNLRKSDSSLSSTSSTSSSSAAEASNLRNNNQQREDGQSISSSTAEAYPEDAPLFGSDSIKLPNGQTIREIIFPLYEKAEPVVSIST</sequence>
<name>A0A8H3XJJ2_GIGMA</name>
<protein>
    <submittedName>
        <fullName evidence="2">Uncharacterized protein</fullName>
    </submittedName>
</protein>
<dbReference type="EMBL" id="WTPW01000942">
    <property type="protein sequence ID" value="KAF0468345.1"/>
    <property type="molecule type" value="Genomic_DNA"/>
</dbReference>
<organism evidence="2 3">
    <name type="scientific">Gigaspora margarita</name>
    <dbReference type="NCBI Taxonomy" id="4874"/>
    <lineage>
        <taxon>Eukaryota</taxon>
        <taxon>Fungi</taxon>
        <taxon>Fungi incertae sedis</taxon>
        <taxon>Mucoromycota</taxon>
        <taxon>Glomeromycotina</taxon>
        <taxon>Glomeromycetes</taxon>
        <taxon>Diversisporales</taxon>
        <taxon>Gigasporaceae</taxon>
        <taxon>Gigaspora</taxon>
    </lineage>
</organism>